<dbReference type="SUPFAM" id="SSF52374">
    <property type="entry name" value="Nucleotidylyl transferase"/>
    <property type="match status" value="1"/>
</dbReference>
<evidence type="ECO:0000256" key="4">
    <source>
        <dbReference type="ARBA" id="ARBA00022490"/>
    </source>
</evidence>
<dbReference type="AlphaFoldDB" id="A0AA86N1B5"/>
<dbReference type="GO" id="GO:0006420">
    <property type="term" value="P:arginyl-tRNA aminoacylation"/>
    <property type="evidence" value="ECO:0007669"/>
    <property type="project" value="UniProtKB-UniRule"/>
</dbReference>
<dbReference type="PANTHER" id="PTHR11956:SF5">
    <property type="entry name" value="ARGININE--TRNA LIGASE, CYTOPLASMIC"/>
    <property type="match status" value="1"/>
</dbReference>
<dbReference type="Gene3D" id="3.40.50.620">
    <property type="entry name" value="HUPs"/>
    <property type="match status" value="1"/>
</dbReference>
<dbReference type="NCBIfam" id="TIGR00456">
    <property type="entry name" value="argS"/>
    <property type="match status" value="1"/>
</dbReference>
<evidence type="ECO:0000313" key="16">
    <source>
        <dbReference type="EMBL" id="CAI4032907.1"/>
    </source>
</evidence>
<feature type="region of interest" description="Disordered" evidence="13">
    <location>
        <begin position="530"/>
        <end position="554"/>
    </location>
</feature>
<dbReference type="SUPFAM" id="SSF55190">
    <property type="entry name" value="Arginyl-tRNA synthetase (ArgRS), N-terminal 'additional' domain"/>
    <property type="match status" value="1"/>
</dbReference>
<dbReference type="PROSITE" id="PS00178">
    <property type="entry name" value="AA_TRNA_LIGASE_I"/>
    <property type="match status" value="1"/>
</dbReference>
<comment type="subcellular location">
    <subcellularLocation>
        <location evidence="1 11">Cytoplasm</location>
    </subcellularLocation>
</comment>
<dbReference type="SMART" id="SM01016">
    <property type="entry name" value="Arg_tRNA_synt_N"/>
    <property type="match status" value="1"/>
</dbReference>
<dbReference type="SUPFAM" id="SSF47323">
    <property type="entry name" value="Anticodon-binding domain of a subclass of class I aminoacyl-tRNA synthetases"/>
    <property type="match status" value="2"/>
</dbReference>
<keyword evidence="8 11" id="KW-0648">Protein biosynthesis</keyword>
<dbReference type="PANTHER" id="PTHR11956">
    <property type="entry name" value="ARGINYL-TRNA SYNTHETASE"/>
    <property type="match status" value="1"/>
</dbReference>
<dbReference type="EMBL" id="OX365700">
    <property type="protein sequence ID" value="CAI4032907.1"/>
    <property type="molecule type" value="Genomic_DNA"/>
</dbReference>
<organism evidence="16 17">
    <name type="scientific">Nitrospira tepida</name>
    <dbReference type="NCBI Taxonomy" id="2973512"/>
    <lineage>
        <taxon>Bacteria</taxon>
        <taxon>Pseudomonadati</taxon>
        <taxon>Nitrospirota</taxon>
        <taxon>Nitrospiria</taxon>
        <taxon>Nitrospirales</taxon>
        <taxon>Nitrospiraceae</taxon>
        <taxon>Nitrospira</taxon>
    </lineage>
</organism>
<dbReference type="CDD" id="cd00671">
    <property type="entry name" value="ArgRS_core"/>
    <property type="match status" value="1"/>
</dbReference>
<dbReference type="Pfam" id="PF05746">
    <property type="entry name" value="DALR_1"/>
    <property type="match status" value="2"/>
</dbReference>
<dbReference type="SMART" id="SM00836">
    <property type="entry name" value="DALR_1"/>
    <property type="match status" value="1"/>
</dbReference>
<proteinExistence type="inferred from homology"/>
<dbReference type="PRINTS" id="PR01038">
    <property type="entry name" value="TRNASYNTHARG"/>
</dbReference>
<dbReference type="InterPro" id="IPR036695">
    <property type="entry name" value="Arg-tRNA-synth_N_sf"/>
</dbReference>
<dbReference type="Pfam" id="PF00750">
    <property type="entry name" value="tRNA-synt_1d"/>
    <property type="match status" value="1"/>
</dbReference>
<evidence type="ECO:0000256" key="5">
    <source>
        <dbReference type="ARBA" id="ARBA00022598"/>
    </source>
</evidence>
<dbReference type="Gene3D" id="3.30.1360.70">
    <property type="entry name" value="Arginyl tRNA synthetase N-terminal domain"/>
    <property type="match status" value="1"/>
</dbReference>
<keyword evidence="17" id="KW-1185">Reference proteome</keyword>
<evidence type="ECO:0000256" key="6">
    <source>
        <dbReference type="ARBA" id="ARBA00022741"/>
    </source>
</evidence>
<feature type="domain" description="Arginyl tRNA synthetase N-terminal" evidence="15">
    <location>
        <begin position="8"/>
        <end position="97"/>
    </location>
</feature>
<sequence>MSRGVVREKIEALLHQALRQARERGELKADPMPSITLDAPKRPEWGDLASTVAMALAAPEQRAPHEIAQIIVSNMAERERWLDRVEIVRPGFLNMTVKREMWLEVLREIERLGTRYGTNQLAQGQRLLIEFVSANPTGPLHVGHGRGAAVGQALANLFEAAGAEVVREYYINDAGRQMKLLGASVLARYEQLNGRESPVPEDGYQGQYIEDVAAQVLAQVGTAFLQLPREEAERRCQSVAYDRLVNEIRADLARFGVTFQSWFSEASLQQSGAVLRVVQELKTRGLIVEQEGAIWFRSSAYGDEKDRVVQKQDGDFTYLASDIAYHRDKLLRGYDRLINVWGADHHGYIPRMQAVMEAFGYPRTHLGVVLVQMVSLLRGGKKVEMSKRAGEFITLREVIDEVGADAAKFSFLMRRSDTHLDFDLELAKQQSADNPVYYVQYAHARVASLCRVAESRGITVPDPSQADLSALADPDEFGLIRKLSLYPTIVEGAVLAMEPHRVAVYLQELAGQLHAFYFRHRILPPAAEAEVEQETTAQESETKPGATGTDAAALSSCHRDVLTPELTGARLALMRQVRQVIHNGLGLLGVSAPERM</sequence>
<evidence type="ECO:0000256" key="13">
    <source>
        <dbReference type="SAM" id="MobiDB-lite"/>
    </source>
</evidence>
<keyword evidence="9 11" id="KW-0030">Aminoacyl-tRNA synthetase</keyword>
<evidence type="ECO:0000256" key="3">
    <source>
        <dbReference type="ARBA" id="ARBA00011245"/>
    </source>
</evidence>
<dbReference type="GO" id="GO:0005524">
    <property type="term" value="F:ATP binding"/>
    <property type="evidence" value="ECO:0007669"/>
    <property type="project" value="UniProtKB-UniRule"/>
</dbReference>
<reference evidence="16" key="1">
    <citation type="submission" date="2022-10" db="EMBL/GenBank/DDBJ databases">
        <authorList>
            <person name="Koch H."/>
        </authorList>
    </citation>
    <scope>NUCLEOTIDE SEQUENCE</scope>
    <source>
        <strain evidence="16">DNF</strain>
    </source>
</reference>
<evidence type="ECO:0000259" key="14">
    <source>
        <dbReference type="SMART" id="SM00836"/>
    </source>
</evidence>
<dbReference type="InterPro" id="IPR035684">
    <property type="entry name" value="ArgRS_core"/>
</dbReference>
<dbReference type="InterPro" id="IPR005148">
    <property type="entry name" value="Arg-tRNA-synth_N"/>
</dbReference>
<evidence type="ECO:0000256" key="9">
    <source>
        <dbReference type="ARBA" id="ARBA00023146"/>
    </source>
</evidence>
<dbReference type="HAMAP" id="MF_00123">
    <property type="entry name" value="Arg_tRNA_synth"/>
    <property type="match status" value="1"/>
</dbReference>
<name>A0AA86N1B5_9BACT</name>
<evidence type="ECO:0000256" key="8">
    <source>
        <dbReference type="ARBA" id="ARBA00022917"/>
    </source>
</evidence>
<dbReference type="InterPro" id="IPR001278">
    <property type="entry name" value="Arg-tRNA-ligase"/>
</dbReference>
<keyword evidence="6 11" id="KW-0547">Nucleotide-binding</keyword>
<keyword evidence="7 11" id="KW-0067">ATP-binding</keyword>
<evidence type="ECO:0000256" key="11">
    <source>
        <dbReference type="HAMAP-Rule" id="MF_00123"/>
    </source>
</evidence>
<comment type="similarity">
    <text evidence="2 11 12">Belongs to the class-I aminoacyl-tRNA synthetase family.</text>
</comment>
<comment type="subunit">
    <text evidence="3 11">Monomer.</text>
</comment>
<dbReference type="GO" id="GO:0005737">
    <property type="term" value="C:cytoplasm"/>
    <property type="evidence" value="ECO:0007669"/>
    <property type="project" value="UniProtKB-SubCell"/>
</dbReference>
<dbReference type="Proteomes" id="UP001179121">
    <property type="component" value="Chromosome"/>
</dbReference>
<dbReference type="EC" id="6.1.1.19" evidence="11"/>
<keyword evidence="5 11" id="KW-0436">Ligase</keyword>
<dbReference type="Pfam" id="PF03485">
    <property type="entry name" value="Arg_tRNA_synt_N"/>
    <property type="match status" value="1"/>
</dbReference>
<protein>
    <recommendedName>
        <fullName evidence="11">Arginine--tRNA ligase</fullName>
        <ecNumber evidence="11">6.1.1.19</ecNumber>
    </recommendedName>
    <alternativeName>
        <fullName evidence="11">Arginyl-tRNA synthetase</fullName>
        <shortName evidence="11">ArgRS</shortName>
    </alternativeName>
</protein>
<gene>
    <name evidence="11" type="primary">argS</name>
    <name evidence="16" type="ORF">DNFV4_03337</name>
</gene>
<dbReference type="InterPro" id="IPR008909">
    <property type="entry name" value="DALR_anticod-bd"/>
</dbReference>
<dbReference type="InterPro" id="IPR014729">
    <property type="entry name" value="Rossmann-like_a/b/a_fold"/>
</dbReference>
<dbReference type="GO" id="GO:0004814">
    <property type="term" value="F:arginine-tRNA ligase activity"/>
    <property type="evidence" value="ECO:0007669"/>
    <property type="project" value="UniProtKB-UniRule"/>
</dbReference>
<evidence type="ECO:0000313" key="17">
    <source>
        <dbReference type="Proteomes" id="UP001179121"/>
    </source>
</evidence>
<dbReference type="InterPro" id="IPR009080">
    <property type="entry name" value="tRNAsynth_Ia_anticodon-bd"/>
</dbReference>
<dbReference type="RefSeq" id="WP_289269664.1">
    <property type="nucleotide sequence ID" value="NZ_OX365700.1"/>
</dbReference>
<comment type="catalytic activity">
    <reaction evidence="10 11">
        <text>tRNA(Arg) + L-arginine + ATP = L-arginyl-tRNA(Arg) + AMP + diphosphate</text>
        <dbReference type="Rhea" id="RHEA:20301"/>
        <dbReference type="Rhea" id="RHEA-COMP:9658"/>
        <dbReference type="Rhea" id="RHEA-COMP:9673"/>
        <dbReference type="ChEBI" id="CHEBI:30616"/>
        <dbReference type="ChEBI" id="CHEBI:32682"/>
        <dbReference type="ChEBI" id="CHEBI:33019"/>
        <dbReference type="ChEBI" id="CHEBI:78442"/>
        <dbReference type="ChEBI" id="CHEBI:78513"/>
        <dbReference type="ChEBI" id="CHEBI:456215"/>
        <dbReference type="EC" id="6.1.1.19"/>
    </reaction>
</comment>
<evidence type="ECO:0000259" key="15">
    <source>
        <dbReference type="SMART" id="SM01016"/>
    </source>
</evidence>
<evidence type="ECO:0000256" key="7">
    <source>
        <dbReference type="ARBA" id="ARBA00022840"/>
    </source>
</evidence>
<evidence type="ECO:0000256" key="10">
    <source>
        <dbReference type="ARBA" id="ARBA00049339"/>
    </source>
</evidence>
<keyword evidence="4 11" id="KW-0963">Cytoplasm</keyword>
<dbReference type="InterPro" id="IPR001412">
    <property type="entry name" value="aa-tRNA-synth_I_CS"/>
</dbReference>
<accession>A0AA86N1B5</accession>
<feature type="domain" description="DALR anticodon binding" evidence="14">
    <location>
        <begin position="439"/>
        <end position="596"/>
    </location>
</feature>
<dbReference type="Gene3D" id="1.10.730.10">
    <property type="entry name" value="Isoleucyl-tRNA Synthetase, Domain 1"/>
    <property type="match status" value="1"/>
</dbReference>
<evidence type="ECO:0000256" key="12">
    <source>
        <dbReference type="RuleBase" id="RU363038"/>
    </source>
</evidence>
<evidence type="ECO:0000256" key="1">
    <source>
        <dbReference type="ARBA" id="ARBA00004496"/>
    </source>
</evidence>
<feature type="short sequence motif" description="'HIGH' region" evidence="11">
    <location>
        <begin position="134"/>
        <end position="144"/>
    </location>
</feature>
<dbReference type="FunFam" id="3.40.50.620:FF:000062">
    <property type="entry name" value="Arginine--tRNA ligase"/>
    <property type="match status" value="1"/>
</dbReference>
<evidence type="ECO:0000256" key="2">
    <source>
        <dbReference type="ARBA" id="ARBA00005594"/>
    </source>
</evidence>
<dbReference type="KEGG" id="nti:DNFV4_03337"/>